<feature type="domain" description="CCHC-type" evidence="3">
    <location>
        <begin position="252"/>
        <end position="265"/>
    </location>
</feature>
<dbReference type="EMBL" id="JBCGBO010000005">
    <property type="protein sequence ID" value="KAK9200018.1"/>
    <property type="molecule type" value="Genomic_DNA"/>
</dbReference>
<keyword evidence="1" id="KW-0479">Metal-binding</keyword>
<accession>A0AAP0M731</accession>
<keyword evidence="1" id="KW-0863">Zinc-finger</keyword>
<evidence type="ECO:0000313" key="4">
    <source>
        <dbReference type="EMBL" id="KAK9200018.1"/>
    </source>
</evidence>
<dbReference type="PANTHER" id="PTHR31286:SF99">
    <property type="entry name" value="DUF4283 DOMAIN-CONTAINING PROTEIN"/>
    <property type="match status" value="1"/>
</dbReference>
<evidence type="ECO:0000256" key="1">
    <source>
        <dbReference type="PROSITE-ProRule" id="PRU00047"/>
    </source>
</evidence>
<comment type="caution">
    <text evidence="4">The sequence shown here is derived from an EMBL/GenBank/DDBJ whole genome shotgun (WGS) entry which is preliminary data.</text>
</comment>
<dbReference type="Proteomes" id="UP001428341">
    <property type="component" value="Unassembled WGS sequence"/>
</dbReference>
<evidence type="ECO:0000256" key="2">
    <source>
        <dbReference type="SAM" id="MobiDB-lite"/>
    </source>
</evidence>
<dbReference type="GO" id="GO:0008270">
    <property type="term" value="F:zinc ion binding"/>
    <property type="evidence" value="ECO:0007669"/>
    <property type="project" value="UniProtKB-KW"/>
</dbReference>
<dbReference type="InterPro" id="IPR025558">
    <property type="entry name" value="DUF4283"/>
</dbReference>
<keyword evidence="5" id="KW-1185">Reference proteome</keyword>
<dbReference type="Pfam" id="PF14111">
    <property type="entry name" value="DUF4283"/>
    <property type="match status" value="1"/>
</dbReference>
<keyword evidence="1" id="KW-0862">Zinc</keyword>
<evidence type="ECO:0000313" key="5">
    <source>
        <dbReference type="Proteomes" id="UP001428341"/>
    </source>
</evidence>
<reference evidence="4 5" key="1">
    <citation type="submission" date="2024-05" db="EMBL/GenBank/DDBJ databases">
        <title>Haplotype-resolved chromosome-level genome assembly of Huyou (Citrus changshanensis).</title>
        <authorList>
            <person name="Miao C."/>
            <person name="Chen W."/>
            <person name="Wu Y."/>
            <person name="Wang L."/>
            <person name="Zhao S."/>
            <person name="Grierson D."/>
            <person name="Xu C."/>
            <person name="Chen K."/>
        </authorList>
    </citation>
    <scope>NUCLEOTIDE SEQUENCE [LARGE SCALE GENOMIC DNA]</scope>
    <source>
        <strain evidence="4">01-14</strain>
        <tissue evidence="4">Leaf</tissue>
    </source>
</reference>
<dbReference type="InterPro" id="IPR001878">
    <property type="entry name" value="Znf_CCHC"/>
</dbReference>
<sequence>MDFPPPLQATRSTKKAQMWEGVDEDNPPPVTYKETLVGPLQFQEPGFGGSEEDWEFEEGDVIENCERVMPSITFLARIQEKLIQPWKNSVVVKLLGRNIGYKPLCARLASMWKPSMGFSVIDLENNYFLIRFRAAGDAIDAMTKGPWIIFSHYLTVQPWTPDFDSTIANLNHVTVWIQLPGLAVHLYHQKTLYKISQLVGEVIKFDDNTELSTRGKFARIAVRISLAQPLVSQVEINGRVQKIEYEGLPVICFQCGRYGHHSGACSIKTNYGHPTGEDTTSQDKQRVEMAETQEDRRTEATHLEPFGPWMIASKRGRRPNAGKENGDDLNRNMMHLLKK</sequence>
<gene>
    <name evidence="4" type="ORF">WN944_015213</name>
</gene>
<proteinExistence type="predicted"/>
<dbReference type="AlphaFoldDB" id="A0AAP0M731"/>
<dbReference type="InterPro" id="IPR040256">
    <property type="entry name" value="At4g02000-like"/>
</dbReference>
<protein>
    <recommendedName>
        <fullName evidence="3">CCHC-type domain-containing protein</fullName>
    </recommendedName>
</protein>
<dbReference type="GO" id="GO:0003676">
    <property type="term" value="F:nucleic acid binding"/>
    <property type="evidence" value="ECO:0007669"/>
    <property type="project" value="InterPro"/>
</dbReference>
<feature type="region of interest" description="Disordered" evidence="2">
    <location>
        <begin position="1"/>
        <end position="25"/>
    </location>
</feature>
<dbReference type="PANTHER" id="PTHR31286">
    <property type="entry name" value="GLYCINE-RICH CELL WALL STRUCTURAL PROTEIN 1.8-LIKE"/>
    <property type="match status" value="1"/>
</dbReference>
<dbReference type="PROSITE" id="PS50158">
    <property type="entry name" value="ZF_CCHC"/>
    <property type="match status" value="1"/>
</dbReference>
<name>A0AAP0M731_9ROSI</name>
<organism evidence="4 5">
    <name type="scientific">Citrus x changshan-huyou</name>
    <dbReference type="NCBI Taxonomy" id="2935761"/>
    <lineage>
        <taxon>Eukaryota</taxon>
        <taxon>Viridiplantae</taxon>
        <taxon>Streptophyta</taxon>
        <taxon>Embryophyta</taxon>
        <taxon>Tracheophyta</taxon>
        <taxon>Spermatophyta</taxon>
        <taxon>Magnoliopsida</taxon>
        <taxon>eudicotyledons</taxon>
        <taxon>Gunneridae</taxon>
        <taxon>Pentapetalae</taxon>
        <taxon>rosids</taxon>
        <taxon>malvids</taxon>
        <taxon>Sapindales</taxon>
        <taxon>Rutaceae</taxon>
        <taxon>Aurantioideae</taxon>
        <taxon>Citrus</taxon>
    </lineage>
</organism>
<evidence type="ECO:0000259" key="3">
    <source>
        <dbReference type="PROSITE" id="PS50158"/>
    </source>
</evidence>
<feature type="region of interest" description="Disordered" evidence="2">
    <location>
        <begin position="312"/>
        <end position="339"/>
    </location>
</feature>